<name>A0A8H5GCJ3_9AGAR</name>
<evidence type="ECO:0000313" key="3">
    <source>
        <dbReference type="Proteomes" id="UP000559027"/>
    </source>
</evidence>
<protein>
    <recommendedName>
        <fullName evidence="4">BTB domain-containing protein</fullName>
    </recommendedName>
</protein>
<dbReference type="OrthoDB" id="3184970at2759"/>
<evidence type="ECO:0000313" key="2">
    <source>
        <dbReference type="EMBL" id="KAF5362235.1"/>
    </source>
</evidence>
<evidence type="ECO:0000256" key="1">
    <source>
        <dbReference type="SAM" id="MobiDB-lite"/>
    </source>
</evidence>
<proteinExistence type="predicted"/>
<reference evidence="2 3" key="1">
    <citation type="journal article" date="2020" name="ISME J.">
        <title>Uncovering the hidden diversity of litter-decomposition mechanisms in mushroom-forming fungi.</title>
        <authorList>
            <person name="Floudas D."/>
            <person name="Bentzer J."/>
            <person name="Ahren D."/>
            <person name="Johansson T."/>
            <person name="Persson P."/>
            <person name="Tunlid A."/>
        </authorList>
    </citation>
    <scope>NUCLEOTIDE SEQUENCE [LARGE SCALE GENOMIC DNA]</scope>
    <source>
        <strain evidence="2 3">CBS 146.42</strain>
    </source>
</reference>
<organism evidence="2 3">
    <name type="scientific">Leucocoprinus leucothites</name>
    <dbReference type="NCBI Taxonomy" id="201217"/>
    <lineage>
        <taxon>Eukaryota</taxon>
        <taxon>Fungi</taxon>
        <taxon>Dikarya</taxon>
        <taxon>Basidiomycota</taxon>
        <taxon>Agaricomycotina</taxon>
        <taxon>Agaricomycetes</taxon>
        <taxon>Agaricomycetidae</taxon>
        <taxon>Agaricales</taxon>
        <taxon>Agaricineae</taxon>
        <taxon>Agaricaceae</taxon>
        <taxon>Leucocoprinus</taxon>
    </lineage>
</organism>
<keyword evidence="3" id="KW-1185">Reference proteome</keyword>
<dbReference type="Proteomes" id="UP000559027">
    <property type="component" value="Unassembled WGS sequence"/>
</dbReference>
<dbReference type="EMBL" id="JAACJO010000002">
    <property type="protein sequence ID" value="KAF5362235.1"/>
    <property type="molecule type" value="Genomic_DNA"/>
</dbReference>
<sequence>MEAIPSCFGPRRRYKTSKLPNNFFVNEPRPSPPSPYDVPLLLRDRESQRASLVPSFLLRGGDIVAPEAYPQDEIFFRSTDGKDLKAKLYRVETNTNGMIPETWTPLDSTVIGLPETAAVLHILFQFINPGNPPDLRGLPFDSLARLTKAAEKYQVFNAMSICSERMRSLSDQYPKQILVYGLHYNYPAIVDETAPHVVTSEKLADIFPLLPLDHHSRWVRYSCCSIFQAHTALSSTSSDITVYGSAHSNKSSLIPSRNKPRNTPALESAGSSAGRSS</sequence>
<dbReference type="AlphaFoldDB" id="A0A8H5GCJ3"/>
<comment type="caution">
    <text evidence="2">The sequence shown here is derived from an EMBL/GenBank/DDBJ whole genome shotgun (WGS) entry which is preliminary data.</text>
</comment>
<evidence type="ECO:0008006" key="4">
    <source>
        <dbReference type="Google" id="ProtNLM"/>
    </source>
</evidence>
<gene>
    <name evidence="2" type="ORF">D9756_001999</name>
</gene>
<accession>A0A8H5GCJ3</accession>
<feature type="region of interest" description="Disordered" evidence="1">
    <location>
        <begin position="247"/>
        <end position="277"/>
    </location>
</feature>